<dbReference type="Pfam" id="PF00772">
    <property type="entry name" value="DnaB"/>
    <property type="match status" value="1"/>
</dbReference>
<evidence type="ECO:0000313" key="6">
    <source>
        <dbReference type="Proteomes" id="UP000093159"/>
    </source>
</evidence>
<dbReference type="Proteomes" id="UP000093159">
    <property type="component" value="Unassembled WGS sequence"/>
</dbReference>
<evidence type="ECO:0000256" key="1">
    <source>
        <dbReference type="ARBA" id="ARBA00022515"/>
    </source>
</evidence>
<dbReference type="Gene3D" id="3.40.50.300">
    <property type="entry name" value="P-loop containing nucleotide triphosphate hydrolases"/>
    <property type="match status" value="1"/>
</dbReference>
<gene>
    <name evidence="5" type="ORF">AAX28_02024</name>
</gene>
<keyword evidence="5" id="KW-0547">Nucleotide-binding</keyword>
<dbReference type="InterPro" id="IPR007693">
    <property type="entry name" value="DNA_helicase_DnaB-like_N"/>
</dbReference>
<dbReference type="RefSeq" id="WP_066180018.1">
    <property type="nucleotide sequence ID" value="NZ_LDIR01000007.1"/>
</dbReference>
<dbReference type="GO" id="GO:0004386">
    <property type="term" value="F:helicase activity"/>
    <property type="evidence" value="ECO:0007669"/>
    <property type="project" value="UniProtKB-KW"/>
</dbReference>
<dbReference type="Pfam" id="PF13481">
    <property type="entry name" value="AAA_25"/>
    <property type="match status" value="1"/>
</dbReference>
<dbReference type="EMBL" id="LDIR01000007">
    <property type="protein sequence ID" value="OCL89612.1"/>
    <property type="molecule type" value="Genomic_DNA"/>
</dbReference>
<keyword evidence="5" id="KW-0067">ATP-binding</keyword>
<sequence length="404" mass="47050">MLDRMDLNLIDSMERAILSTILFEQNTIKDVKDNIFSNQKYKNIFTVMQELYKNSLPINEELIISKLDNSYEQILINILTTNPLTNIEPIYNSLLENSYKLYLQNQLKKIASSESNSIDKLNELEDLIKRSKDFKRQELFNFLDFSKIQEKTPNFLLENILPIQENEINIISAAGGSGKSYLSLYISLQYITNYKENRAFLWLSEDEIGVSKKRANSLCRVHNNLTINERITVIGKESQVFHFIDKNLNVNTKFELMKQQLKDYSLIVLDPLIAFFGADENSNADARFFMSLLNKWCVDENKTIILIHHHSKASGTNKTSARGASAFIDACRMHYIIEKVENDSRSRRVIIDKTNHFSNDKKDYIVKLFDVKVEIISYQEKTQENKKKQSIHSYNSFDDEVDEL</sequence>
<name>A0ABX2YAJ3_9BACT</name>
<keyword evidence="3" id="KW-0238">DNA-binding</keyword>
<evidence type="ECO:0000313" key="5">
    <source>
        <dbReference type="EMBL" id="OCL89612.1"/>
    </source>
</evidence>
<evidence type="ECO:0000256" key="2">
    <source>
        <dbReference type="ARBA" id="ARBA00022705"/>
    </source>
</evidence>
<reference evidence="5 6" key="1">
    <citation type="submission" date="2015-05" db="EMBL/GenBank/DDBJ databases">
        <authorList>
            <person name="Rovetto F."/>
            <person name="Cocolin L."/>
            <person name="Illeghems K."/>
            <person name="Van Nieuwerburgh F."/>
            <person name="Houf K."/>
        </authorList>
    </citation>
    <scope>NUCLEOTIDE SEQUENCE [LARGE SCALE GENOMIC DNA]</scope>
    <source>
        <strain evidence="5 6">117434</strain>
    </source>
</reference>
<dbReference type="SUPFAM" id="SSF48024">
    <property type="entry name" value="N-terminal domain of DnaB helicase"/>
    <property type="match status" value="1"/>
</dbReference>
<keyword evidence="5" id="KW-0378">Hydrolase</keyword>
<dbReference type="Gene3D" id="1.10.860.10">
    <property type="entry name" value="DNAb Helicase, Chain A"/>
    <property type="match status" value="1"/>
</dbReference>
<keyword evidence="6" id="KW-1185">Reference proteome</keyword>
<comment type="caution">
    <text evidence="5">The sequence shown here is derived from an EMBL/GenBank/DDBJ whole genome shotgun (WGS) entry which is preliminary data.</text>
</comment>
<keyword evidence="2" id="KW-0235">DNA replication</keyword>
<keyword evidence="5" id="KW-0347">Helicase</keyword>
<evidence type="ECO:0000256" key="3">
    <source>
        <dbReference type="ARBA" id="ARBA00023125"/>
    </source>
</evidence>
<organism evidence="5 6">
    <name type="scientific">Arcobacter porcinus</name>
    <dbReference type="NCBI Taxonomy" id="1935204"/>
    <lineage>
        <taxon>Bacteria</taxon>
        <taxon>Pseudomonadati</taxon>
        <taxon>Campylobacterota</taxon>
        <taxon>Epsilonproteobacteria</taxon>
        <taxon>Campylobacterales</taxon>
        <taxon>Arcobacteraceae</taxon>
        <taxon>Arcobacter</taxon>
    </lineage>
</organism>
<evidence type="ECO:0000259" key="4">
    <source>
        <dbReference type="Pfam" id="PF00772"/>
    </source>
</evidence>
<protein>
    <submittedName>
        <fullName evidence="5">Replicative DNA helicase</fullName>
    </submittedName>
</protein>
<dbReference type="InterPro" id="IPR027417">
    <property type="entry name" value="P-loop_NTPase"/>
</dbReference>
<proteinExistence type="predicted"/>
<feature type="domain" description="DNA helicase DnaB-like N-terminal" evidence="4">
    <location>
        <begin position="13"/>
        <end position="87"/>
    </location>
</feature>
<dbReference type="InterPro" id="IPR036185">
    <property type="entry name" value="DNA_heli_DnaB-like_N_sf"/>
</dbReference>
<dbReference type="SUPFAM" id="SSF52540">
    <property type="entry name" value="P-loop containing nucleoside triphosphate hydrolases"/>
    <property type="match status" value="1"/>
</dbReference>
<accession>A0ABX2YAJ3</accession>
<dbReference type="InterPro" id="IPR016136">
    <property type="entry name" value="DNA_helicase_N/primase_C"/>
</dbReference>
<keyword evidence="1" id="KW-0639">Primosome</keyword>